<dbReference type="Gene3D" id="3.40.50.1110">
    <property type="entry name" value="SGNH hydrolase"/>
    <property type="match status" value="2"/>
</dbReference>
<comment type="caution">
    <text evidence="1">The sequence shown here is derived from an EMBL/GenBank/DDBJ whole genome shotgun (WGS) entry which is preliminary data.</text>
</comment>
<dbReference type="EMBL" id="BPWL01000004">
    <property type="protein sequence ID" value="GJJ09263.1"/>
    <property type="molecule type" value="Genomic_DNA"/>
</dbReference>
<keyword evidence="2" id="KW-1185">Reference proteome</keyword>
<sequence length="310" mass="34197">MLTALVTAATVSSSQSEVMQDSGGILKVGDSLLHLNGRTGSGFKFVAEDLSSIVLNLGPHTTQPEVAIGLSLNYGPFINLNVTEGANILPLISPNANTKGSKTVIRLNAQGWQNNRLNVESIVLNNEAKLQPYTPSKLAFQFIGDSLSAGQYLPNGVDGAWPFLTGETFKAEHNVQAQPGACLTDILSYGNVHGVSYEFFRTYLTFTDRLRTLYPYQPFLVFTPWGWPNPDGTVNQYYEGRYEEIVTKRHIQGDKNVFLVNTTGWVTYADVFPANQHPTTEGHIKISGLFTDWLKKWGLQPEASWPTLPN</sequence>
<evidence type="ECO:0000313" key="2">
    <source>
        <dbReference type="Proteomes" id="UP001050691"/>
    </source>
</evidence>
<proteinExistence type="predicted"/>
<dbReference type="InterPro" id="IPR036514">
    <property type="entry name" value="SGNH_hydro_sf"/>
</dbReference>
<evidence type="ECO:0008006" key="3">
    <source>
        <dbReference type="Google" id="ProtNLM"/>
    </source>
</evidence>
<accession>A0AAV5A7S4</accession>
<dbReference type="AlphaFoldDB" id="A0AAV5A7S4"/>
<evidence type="ECO:0000313" key="1">
    <source>
        <dbReference type="EMBL" id="GJJ09263.1"/>
    </source>
</evidence>
<reference evidence="1" key="1">
    <citation type="submission" date="2021-10" db="EMBL/GenBank/DDBJ databases">
        <title>De novo Genome Assembly of Clathrus columnatus (Basidiomycota, Fungi) Using Illumina and Nanopore Sequence Data.</title>
        <authorList>
            <person name="Ogiso-Tanaka E."/>
            <person name="Itagaki H."/>
            <person name="Hosoya T."/>
            <person name="Hosaka K."/>
        </authorList>
    </citation>
    <scope>NUCLEOTIDE SEQUENCE</scope>
    <source>
        <strain evidence="1">MO-923</strain>
    </source>
</reference>
<gene>
    <name evidence="1" type="ORF">Clacol_003485</name>
</gene>
<dbReference type="SUPFAM" id="SSF52266">
    <property type="entry name" value="SGNH hydrolase"/>
    <property type="match status" value="1"/>
</dbReference>
<protein>
    <recommendedName>
        <fullName evidence="3">SGNH hydrolase-type esterase domain-containing protein</fullName>
    </recommendedName>
</protein>
<dbReference type="Proteomes" id="UP001050691">
    <property type="component" value="Unassembled WGS sequence"/>
</dbReference>
<organism evidence="1 2">
    <name type="scientific">Clathrus columnatus</name>
    <dbReference type="NCBI Taxonomy" id="1419009"/>
    <lineage>
        <taxon>Eukaryota</taxon>
        <taxon>Fungi</taxon>
        <taxon>Dikarya</taxon>
        <taxon>Basidiomycota</taxon>
        <taxon>Agaricomycotina</taxon>
        <taxon>Agaricomycetes</taxon>
        <taxon>Phallomycetidae</taxon>
        <taxon>Phallales</taxon>
        <taxon>Clathraceae</taxon>
        <taxon>Clathrus</taxon>
    </lineage>
</organism>
<name>A0AAV5A7S4_9AGAM</name>